<dbReference type="EMBL" id="WHVB01000006">
    <property type="protein sequence ID" value="KAF8481602.1"/>
    <property type="molecule type" value="Genomic_DNA"/>
</dbReference>
<evidence type="ECO:0000313" key="2">
    <source>
        <dbReference type="EMBL" id="KAF8481602.1"/>
    </source>
</evidence>
<sequence length="153" mass="17600">MGILVGDLFLILVIATLREHGTYDTRHKMAIPPAIGEEESIMAWSRRNDPQGLPQGPQCHSHKSAELKPLLWSGPQLGEIHRWVTHIDCVIPQTARNNEYPFKFYLQCNESPFLKKKTLRLGSWSIKQHLLLPFSHRVTSFVFPVIFSTFRPL</sequence>
<dbReference type="Proteomes" id="UP000759537">
    <property type="component" value="Unassembled WGS sequence"/>
</dbReference>
<comment type="caution">
    <text evidence="2">The sequence shown here is derived from an EMBL/GenBank/DDBJ whole genome shotgun (WGS) entry which is preliminary data.</text>
</comment>
<name>A0A9P5MY05_9AGAM</name>
<organism evidence="2 3">
    <name type="scientific">Russula ochroleuca</name>
    <dbReference type="NCBI Taxonomy" id="152965"/>
    <lineage>
        <taxon>Eukaryota</taxon>
        <taxon>Fungi</taxon>
        <taxon>Dikarya</taxon>
        <taxon>Basidiomycota</taxon>
        <taxon>Agaricomycotina</taxon>
        <taxon>Agaricomycetes</taxon>
        <taxon>Russulales</taxon>
        <taxon>Russulaceae</taxon>
        <taxon>Russula</taxon>
    </lineage>
</organism>
<evidence type="ECO:0000256" key="1">
    <source>
        <dbReference type="SAM" id="SignalP"/>
    </source>
</evidence>
<feature type="chain" id="PRO_5040385750" evidence="1">
    <location>
        <begin position="19"/>
        <end position="153"/>
    </location>
</feature>
<dbReference type="AlphaFoldDB" id="A0A9P5MY05"/>
<proteinExistence type="predicted"/>
<keyword evidence="1" id="KW-0732">Signal</keyword>
<evidence type="ECO:0000313" key="3">
    <source>
        <dbReference type="Proteomes" id="UP000759537"/>
    </source>
</evidence>
<feature type="signal peptide" evidence="1">
    <location>
        <begin position="1"/>
        <end position="18"/>
    </location>
</feature>
<reference evidence="2" key="1">
    <citation type="submission" date="2019-10" db="EMBL/GenBank/DDBJ databases">
        <authorList>
            <consortium name="DOE Joint Genome Institute"/>
            <person name="Kuo A."/>
            <person name="Miyauchi S."/>
            <person name="Kiss E."/>
            <person name="Drula E."/>
            <person name="Kohler A."/>
            <person name="Sanchez-Garcia M."/>
            <person name="Andreopoulos B."/>
            <person name="Barry K.W."/>
            <person name="Bonito G."/>
            <person name="Buee M."/>
            <person name="Carver A."/>
            <person name="Chen C."/>
            <person name="Cichocki N."/>
            <person name="Clum A."/>
            <person name="Culley D."/>
            <person name="Crous P.W."/>
            <person name="Fauchery L."/>
            <person name="Girlanda M."/>
            <person name="Hayes R."/>
            <person name="Keri Z."/>
            <person name="LaButti K."/>
            <person name="Lipzen A."/>
            <person name="Lombard V."/>
            <person name="Magnuson J."/>
            <person name="Maillard F."/>
            <person name="Morin E."/>
            <person name="Murat C."/>
            <person name="Nolan M."/>
            <person name="Ohm R."/>
            <person name="Pangilinan J."/>
            <person name="Pereira M."/>
            <person name="Perotto S."/>
            <person name="Peter M."/>
            <person name="Riley R."/>
            <person name="Sitrit Y."/>
            <person name="Stielow B."/>
            <person name="Szollosi G."/>
            <person name="Zifcakova L."/>
            <person name="Stursova M."/>
            <person name="Spatafora J.W."/>
            <person name="Tedersoo L."/>
            <person name="Vaario L.-M."/>
            <person name="Yamada A."/>
            <person name="Yan M."/>
            <person name="Wang P."/>
            <person name="Xu J."/>
            <person name="Bruns T."/>
            <person name="Baldrian P."/>
            <person name="Vilgalys R."/>
            <person name="Henrissat B."/>
            <person name="Grigoriev I.V."/>
            <person name="Hibbett D."/>
            <person name="Nagy L.G."/>
            <person name="Martin F.M."/>
        </authorList>
    </citation>
    <scope>NUCLEOTIDE SEQUENCE</scope>
    <source>
        <strain evidence="2">Prilba</strain>
    </source>
</reference>
<protein>
    <submittedName>
        <fullName evidence="2">Uncharacterized protein</fullName>
    </submittedName>
</protein>
<gene>
    <name evidence="2" type="ORF">DFH94DRAFT_401958</name>
</gene>
<accession>A0A9P5MY05</accession>
<keyword evidence="3" id="KW-1185">Reference proteome</keyword>
<reference evidence="2" key="2">
    <citation type="journal article" date="2020" name="Nat. Commun.">
        <title>Large-scale genome sequencing of mycorrhizal fungi provides insights into the early evolution of symbiotic traits.</title>
        <authorList>
            <person name="Miyauchi S."/>
            <person name="Kiss E."/>
            <person name="Kuo A."/>
            <person name="Drula E."/>
            <person name="Kohler A."/>
            <person name="Sanchez-Garcia M."/>
            <person name="Morin E."/>
            <person name="Andreopoulos B."/>
            <person name="Barry K.W."/>
            <person name="Bonito G."/>
            <person name="Buee M."/>
            <person name="Carver A."/>
            <person name="Chen C."/>
            <person name="Cichocki N."/>
            <person name="Clum A."/>
            <person name="Culley D."/>
            <person name="Crous P.W."/>
            <person name="Fauchery L."/>
            <person name="Girlanda M."/>
            <person name="Hayes R.D."/>
            <person name="Keri Z."/>
            <person name="LaButti K."/>
            <person name="Lipzen A."/>
            <person name="Lombard V."/>
            <person name="Magnuson J."/>
            <person name="Maillard F."/>
            <person name="Murat C."/>
            <person name="Nolan M."/>
            <person name="Ohm R.A."/>
            <person name="Pangilinan J."/>
            <person name="Pereira M.F."/>
            <person name="Perotto S."/>
            <person name="Peter M."/>
            <person name="Pfister S."/>
            <person name="Riley R."/>
            <person name="Sitrit Y."/>
            <person name="Stielow J.B."/>
            <person name="Szollosi G."/>
            <person name="Zifcakova L."/>
            <person name="Stursova M."/>
            <person name="Spatafora J.W."/>
            <person name="Tedersoo L."/>
            <person name="Vaario L.M."/>
            <person name="Yamada A."/>
            <person name="Yan M."/>
            <person name="Wang P."/>
            <person name="Xu J."/>
            <person name="Bruns T."/>
            <person name="Baldrian P."/>
            <person name="Vilgalys R."/>
            <person name="Dunand C."/>
            <person name="Henrissat B."/>
            <person name="Grigoriev I.V."/>
            <person name="Hibbett D."/>
            <person name="Nagy L.G."/>
            <person name="Martin F.M."/>
        </authorList>
    </citation>
    <scope>NUCLEOTIDE SEQUENCE</scope>
    <source>
        <strain evidence="2">Prilba</strain>
    </source>
</reference>